<dbReference type="SUPFAM" id="SSF53474">
    <property type="entry name" value="alpha/beta-Hydrolases"/>
    <property type="match status" value="1"/>
</dbReference>
<dbReference type="PROSITE" id="PS00122">
    <property type="entry name" value="CARBOXYLESTERASE_B_1"/>
    <property type="match status" value="1"/>
</dbReference>
<evidence type="ECO:0000259" key="5">
    <source>
        <dbReference type="Pfam" id="PF00135"/>
    </source>
</evidence>
<gene>
    <name evidence="6" type="ORF">DI544_11305</name>
</gene>
<dbReference type="Pfam" id="PF00135">
    <property type="entry name" value="COesterase"/>
    <property type="match status" value="1"/>
</dbReference>
<keyword evidence="2 3" id="KW-0378">Hydrolase</keyword>
<name>A0A2W5P1L6_9SPHN</name>
<feature type="compositionally biased region" description="Basic residues" evidence="4">
    <location>
        <begin position="1"/>
        <end position="15"/>
    </location>
</feature>
<comment type="caution">
    <text evidence="6">The sequence shown here is derived from an EMBL/GenBank/DDBJ whole genome shotgun (WGS) entry which is preliminary data.</text>
</comment>
<reference evidence="6 7" key="1">
    <citation type="submission" date="2017-08" db="EMBL/GenBank/DDBJ databases">
        <title>Infants hospitalized years apart are colonized by the same room-sourced microbial strains.</title>
        <authorList>
            <person name="Brooks B."/>
            <person name="Olm M.R."/>
            <person name="Firek B.A."/>
            <person name="Baker R."/>
            <person name="Thomas B.C."/>
            <person name="Morowitz M.J."/>
            <person name="Banfield J.F."/>
        </authorList>
    </citation>
    <scope>NUCLEOTIDE SEQUENCE [LARGE SCALE GENOMIC DNA]</scope>
    <source>
        <strain evidence="6">S2_005_001_R1_22</strain>
    </source>
</reference>
<organism evidence="6 7">
    <name type="scientific">Sphingomonas taxi</name>
    <dbReference type="NCBI Taxonomy" id="1549858"/>
    <lineage>
        <taxon>Bacteria</taxon>
        <taxon>Pseudomonadati</taxon>
        <taxon>Pseudomonadota</taxon>
        <taxon>Alphaproteobacteria</taxon>
        <taxon>Sphingomonadales</taxon>
        <taxon>Sphingomonadaceae</taxon>
        <taxon>Sphingomonas</taxon>
    </lineage>
</organism>
<feature type="compositionally biased region" description="Basic and acidic residues" evidence="4">
    <location>
        <begin position="51"/>
        <end position="71"/>
    </location>
</feature>
<dbReference type="Gene3D" id="3.40.50.1820">
    <property type="entry name" value="alpha/beta hydrolase"/>
    <property type="match status" value="1"/>
</dbReference>
<dbReference type="InterPro" id="IPR050309">
    <property type="entry name" value="Type-B_Carboxylest/Lipase"/>
</dbReference>
<accession>A0A2W5P1L6</accession>
<feature type="domain" description="Carboxylesterase type B" evidence="5">
    <location>
        <begin position="90"/>
        <end position="551"/>
    </location>
</feature>
<dbReference type="InterPro" id="IPR019826">
    <property type="entry name" value="Carboxylesterase_B_AS"/>
</dbReference>
<dbReference type="Proteomes" id="UP000249229">
    <property type="component" value="Unassembled WGS sequence"/>
</dbReference>
<protein>
    <recommendedName>
        <fullName evidence="3">Carboxylic ester hydrolase</fullName>
        <ecNumber evidence="3">3.1.1.-</ecNumber>
    </recommendedName>
</protein>
<dbReference type="GO" id="GO:0016787">
    <property type="term" value="F:hydrolase activity"/>
    <property type="evidence" value="ECO:0007669"/>
    <property type="project" value="UniProtKB-KW"/>
</dbReference>
<evidence type="ECO:0000313" key="7">
    <source>
        <dbReference type="Proteomes" id="UP000249229"/>
    </source>
</evidence>
<dbReference type="InterPro" id="IPR029058">
    <property type="entry name" value="AB_hydrolase_fold"/>
</dbReference>
<dbReference type="AlphaFoldDB" id="A0A2W5P1L6"/>
<dbReference type="EC" id="3.1.1.-" evidence="3"/>
<evidence type="ECO:0000313" key="6">
    <source>
        <dbReference type="EMBL" id="PZQ59701.1"/>
    </source>
</evidence>
<dbReference type="InterPro" id="IPR002018">
    <property type="entry name" value="CarbesteraseB"/>
</dbReference>
<comment type="similarity">
    <text evidence="1 3">Belongs to the type-B carboxylesterase/lipase family.</text>
</comment>
<evidence type="ECO:0000256" key="1">
    <source>
        <dbReference type="ARBA" id="ARBA00005964"/>
    </source>
</evidence>
<evidence type="ECO:0000256" key="4">
    <source>
        <dbReference type="SAM" id="MobiDB-lite"/>
    </source>
</evidence>
<feature type="region of interest" description="Disordered" evidence="4">
    <location>
        <begin position="1"/>
        <end position="71"/>
    </location>
</feature>
<evidence type="ECO:0000256" key="2">
    <source>
        <dbReference type="ARBA" id="ARBA00022801"/>
    </source>
</evidence>
<evidence type="ECO:0000256" key="3">
    <source>
        <dbReference type="RuleBase" id="RU361235"/>
    </source>
</evidence>
<dbReference type="PANTHER" id="PTHR11559">
    <property type="entry name" value="CARBOXYLESTERASE"/>
    <property type="match status" value="1"/>
</dbReference>
<proteinExistence type="inferred from homology"/>
<sequence>MPPCHRIRPPPRRGGARATIRRDARSTSAARQPLWRPSDDPTPRCNTARMHPKDDCHGSPHDDGRTGTRRDTGPRAMIAALLLAATAPGAVVVTTDGPVRGEPLPGGGGVFRGIRFAQPPVGPRRWQPPAPPSPHEEAVDATAAHPACAQPVYGDWNRAASAGGSEDCLFLDIRSPGLDPAARRPVLVWIHGGGNRGGAGGGTVESHLTDGGIVLVSIQYRLGALGFLSHPALSAEQGGTSGNYGLMDQQAALRWVRDNIAAFGGDPAHVTIAGGSAGAQDVGLHLLAPASRGLFARAIEQSGTPGFGVAPRTLAQNERLGTTIAATAGAPVAANAAALRALPLARILAAQEAVDVPDLDDDSFIWLQAVVDGRFLRETPAAALAGGRVARVPTIIGVNAQEFTGYAGQDPRPVIAREFPRTAARVRAVYRMTGPTPPAPDPRLGDVAMQLGTDLVFRCPTIAVSKALAAAGSAVWQYQLDHARPGLPVTHGSELGFVFDRPVAGDPPLRRYWLNFIRTGDPNGTEVPRWPRYDAAGRSYLAFEQDRAVARRDLRGAVCAGRAAP</sequence>
<dbReference type="EMBL" id="QFQI01000008">
    <property type="protein sequence ID" value="PZQ59701.1"/>
    <property type="molecule type" value="Genomic_DNA"/>
</dbReference>